<proteinExistence type="predicted"/>
<dbReference type="GO" id="GO:0003676">
    <property type="term" value="F:nucleic acid binding"/>
    <property type="evidence" value="ECO:0007669"/>
    <property type="project" value="InterPro"/>
</dbReference>
<dbReference type="AlphaFoldDB" id="A0AA41Y7V8"/>
<dbReference type="Gene3D" id="3.40.1350.10">
    <property type="match status" value="1"/>
</dbReference>
<dbReference type="EMBL" id="JAPAAF010000083">
    <property type="protein sequence ID" value="MCW0485024.1"/>
    <property type="molecule type" value="Genomic_DNA"/>
</dbReference>
<evidence type="ECO:0008006" key="3">
    <source>
        <dbReference type="Google" id="ProtNLM"/>
    </source>
</evidence>
<evidence type="ECO:0000313" key="1">
    <source>
        <dbReference type="EMBL" id="MCW0485024.1"/>
    </source>
</evidence>
<protein>
    <recommendedName>
        <fullName evidence="3">PD(D/E)XK endonuclease domain-containing protein</fullName>
    </recommendedName>
</protein>
<comment type="caution">
    <text evidence="1">The sequence shown here is derived from an EMBL/GenBank/DDBJ whole genome shotgun (WGS) entry which is preliminary data.</text>
</comment>
<dbReference type="InterPro" id="IPR011856">
    <property type="entry name" value="tRNA_endonuc-like_dom_sf"/>
</dbReference>
<reference evidence="1" key="1">
    <citation type="submission" date="2022-10" db="EMBL/GenBank/DDBJ databases">
        <title>Gaoshiqiia sediminis gen. nov., sp. nov., isolated from coastal sediment.</title>
        <authorList>
            <person name="Yu W.X."/>
            <person name="Mu D.S."/>
            <person name="Du J.Z."/>
            <person name="Liang Y.Q."/>
        </authorList>
    </citation>
    <scope>NUCLEOTIDE SEQUENCE</scope>
    <source>
        <strain evidence="1">A06</strain>
    </source>
</reference>
<sequence>MLQLAKELFLPTHDKDIAMENKKTTRANSFNTGIASEYLILSLLYRKGVEAYLSQGNKKSIDIRIIKSDGTSISVDVKSVRGYSSLVVNNVKANENHYIVFVIYNGKFEQLKELPDFYIVPSKDLFELELMSSFKNEKRVMKGKLENYKNEWGYIIENYNE</sequence>
<evidence type="ECO:0000313" key="2">
    <source>
        <dbReference type="Proteomes" id="UP001163821"/>
    </source>
</evidence>
<gene>
    <name evidence="1" type="ORF">N2K84_20010</name>
</gene>
<accession>A0AA41Y7V8</accession>
<keyword evidence="2" id="KW-1185">Reference proteome</keyword>
<dbReference type="RefSeq" id="WP_282593609.1">
    <property type="nucleotide sequence ID" value="NZ_JAPAAF010000083.1"/>
</dbReference>
<name>A0AA41Y7V8_9BACT</name>
<organism evidence="1 2">
    <name type="scientific">Gaoshiqia sediminis</name>
    <dbReference type="NCBI Taxonomy" id="2986998"/>
    <lineage>
        <taxon>Bacteria</taxon>
        <taxon>Pseudomonadati</taxon>
        <taxon>Bacteroidota</taxon>
        <taxon>Bacteroidia</taxon>
        <taxon>Marinilabiliales</taxon>
        <taxon>Prolixibacteraceae</taxon>
        <taxon>Gaoshiqia</taxon>
    </lineage>
</organism>
<dbReference type="Proteomes" id="UP001163821">
    <property type="component" value="Unassembled WGS sequence"/>
</dbReference>